<dbReference type="InterPro" id="IPR041581">
    <property type="entry name" value="Glyoxalase_6"/>
</dbReference>
<dbReference type="PANTHER" id="PTHR35908:SF1">
    <property type="entry name" value="CONSERVED PROTEIN"/>
    <property type="match status" value="1"/>
</dbReference>
<evidence type="ECO:0000313" key="2">
    <source>
        <dbReference type="EMBL" id="GLY63796.1"/>
    </source>
</evidence>
<keyword evidence="3" id="KW-1185">Reference proteome</keyword>
<evidence type="ECO:0000259" key="1">
    <source>
        <dbReference type="Pfam" id="PF18029"/>
    </source>
</evidence>
<gene>
    <name evidence="2" type="ORF">Atai01_04150</name>
</gene>
<dbReference type="InterPro" id="IPR029068">
    <property type="entry name" value="Glyas_Bleomycin-R_OHBP_Dase"/>
</dbReference>
<dbReference type="SUPFAM" id="SSF54593">
    <property type="entry name" value="Glyoxalase/Bleomycin resistance protein/Dihydroxybiphenyl dioxygenase"/>
    <property type="match status" value="1"/>
</dbReference>
<reference evidence="2" key="1">
    <citation type="submission" date="2023-03" db="EMBL/GenBank/DDBJ databases">
        <title>Amycolatopsis taiwanensis NBRC 103393.</title>
        <authorList>
            <person name="Ichikawa N."/>
            <person name="Sato H."/>
            <person name="Tonouchi N."/>
        </authorList>
    </citation>
    <scope>NUCLEOTIDE SEQUENCE</scope>
    <source>
        <strain evidence="2">NBRC 103393</strain>
    </source>
</reference>
<sequence length="124" mass="13406">MNQSAVPTYGVVAIDCPEPKKLAGFYAALLEWPEPAADGDDEWVTISGPNGAKIAFQLVSADYRPPEWPGQDVPQQLHLDFYVADLDAGQERALALGAKLLDDSPKTFRVYADPAGHPFCLCAC</sequence>
<dbReference type="Gene3D" id="3.10.180.10">
    <property type="entry name" value="2,3-Dihydroxybiphenyl 1,2-Dioxygenase, domain 1"/>
    <property type="match status" value="1"/>
</dbReference>
<accession>A0A9W6QW97</accession>
<feature type="domain" description="Glyoxalase-like" evidence="1">
    <location>
        <begin position="12"/>
        <end position="122"/>
    </location>
</feature>
<dbReference type="Proteomes" id="UP001165136">
    <property type="component" value="Unassembled WGS sequence"/>
</dbReference>
<dbReference type="AlphaFoldDB" id="A0A9W6QW97"/>
<dbReference type="EMBL" id="BSTI01000001">
    <property type="protein sequence ID" value="GLY63796.1"/>
    <property type="molecule type" value="Genomic_DNA"/>
</dbReference>
<protein>
    <submittedName>
        <fullName evidence="2">Glyoxalase</fullName>
    </submittedName>
</protein>
<organism evidence="2 3">
    <name type="scientific">Amycolatopsis taiwanensis</name>
    <dbReference type="NCBI Taxonomy" id="342230"/>
    <lineage>
        <taxon>Bacteria</taxon>
        <taxon>Bacillati</taxon>
        <taxon>Actinomycetota</taxon>
        <taxon>Actinomycetes</taxon>
        <taxon>Pseudonocardiales</taxon>
        <taxon>Pseudonocardiaceae</taxon>
        <taxon>Amycolatopsis</taxon>
    </lineage>
</organism>
<dbReference type="CDD" id="cd06587">
    <property type="entry name" value="VOC"/>
    <property type="match status" value="1"/>
</dbReference>
<dbReference type="PANTHER" id="PTHR35908">
    <property type="entry name" value="HYPOTHETICAL FUSION PROTEIN"/>
    <property type="match status" value="1"/>
</dbReference>
<evidence type="ECO:0000313" key="3">
    <source>
        <dbReference type="Proteomes" id="UP001165136"/>
    </source>
</evidence>
<dbReference type="RefSeq" id="WP_043840584.1">
    <property type="nucleotide sequence ID" value="NZ_BSTI01000001.1"/>
</dbReference>
<proteinExistence type="predicted"/>
<name>A0A9W6QW97_9PSEU</name>
<comment type="caution">
    <text evidence="2">The sequence shown here is derived from an EMBL/GenBank/DDBJ whole genome shotgun (WGS) entry which is preliminary data.</text>
</comment>
<dbReference type="Pfam" id="PF18029">
    <property type="entry name" value="Glyoxalase_6"/>
    <property type="match status" value="1"/>
</dbReference>